<dbReference type="RefSeq" id="WP_101584241.1">
    <property type="nucleotide sequence ID" value="NZ_BJME01000003.1"/>
</dbReference>
<dbReference type="PANTHER" id="PTHR33418:SF1">
    <property type="entry name" value="HELICASE-ASSOCIATED DOMAIN-CONTAINING PROTEIN"/>
    <property type="match status" value="1"/>
</dbReference>
<feature type="domain" description="Helicase-associated" evidence="1">
    <location>
        <begin position="93"/>
        <end position="144"/>
    </location>
</feature>
<accession>A0A2H1K080</accession>
<dbReference type="EMBL" id="FXZB01000022">
    <property type="protein sequence ID" value="SMX92954.1"/>
    <property type="molecule type" value="Genomic_DNA"/>
</dbReference>
<evidence type="ECO:0000313" key="3">
    <source>
        <dbReference type="Proteomes" id="UP000234525"/>
    </source>
</evidence>
<organism evidence="2 3">
    <name type="scientific">Brevibacterium aurantiacum</name>
    <dbReference type="NCBI Taxonomy" id="273384"/>
    <lineage>
        <taxon>Bacteria</taxon>
        <taxon>Bacillati</taxon>
        <taxon>Actinomycetota</taxon>
        <taxon>Actinomycetes</taxon>
        <taxon>Micrococcales</taxon>
        <taxon>Brevibacteriaceae</taxon>
        <taxon>Brevibacterium</taxon>
    </lineage>
</organism>
<dbReference type="PANTHER" id="PTHR33418">
    <property type="entry name" value="HELICASE-ASSOCIATED"/>
    <property type="match status" value="1"/>
</dbReference>
<protein>
    <submittedName>
        <fullName evidence="2">Helicase associated domain-containing protein</fullName>
    </submittedName>
</protein>
<evidence type="ECO:0000259" key="1">
    <source>
        <dbReference type="Pfam" id="PF03457"/>
    </source>
</evidence>
<evidence type="ECO:0000313" key="2">
    <source>
        <dbReference type="EMBL" id="SMX92954.1"/>
    </source>
</evidence>
<comment type="caution">
    <text evidence="2">The sequence shown here is derived from an EMBL/GenBank/DDBJ whole genome shotgun (WGS) entry which is preliminary data.</text>
</comment>
<reference evidence="2" key="1">
    <citation type="submission" date="2017-03" db="EMBL/GenBank/DDBJ databases">
        <authorList>
            <person name="Monnet C."/>
        </authorList>
    </citation>
    <scope>NUCLEOTIDE SEQUENCE [LARGE SCALE GENOMIC DNA]</scope>
    <source>
        <strain evidence="2">ATCC 9175</strain>
    </source>
</reference>
<sequence length="162" mass="18830">MGRGRVDFDRGLARLSAYAREYGHANPKAHEEWLTWRVGLWVSSLREKYRKGKLTGEKVAAAEAIGVRFVPPYRDPKPKPPTRAECRESDLLRRLEWLEEYFQENGHINIPQLRGISTWPNAGRWVARLRSQYRKGKLPQTVVDRAESMKIVWNPGAGRRSY</sequence>
<feature type="domain" description="Helicase-associated" evidence="1">
    <location>
        <begin position="6"/>
        <end position="67"/>
    </location>
</feature>
<dbReference type="Pfam" id="PF03457">
    <property type="entry name" value="HA"/>
    <property type="match status" value="2"/>
</dbReference>
<proteinExistence type="predicted"/>
<keyword evidence="3" id="KW-1185">Reference proteome</keyword>
<dbReference type="AlphaFoldDB" id="A0A2H1K080"/>
<dbReference type="Gene3D" id="6.10.140.530">
    <property type="match status" value="2"/>
</dbReference>
<dbReference type="Proteomes" id="UP000234525">
    <property type="component" value="Unassembled WGS sequence"/>
</dbReference>
<gene>
    <name evidence="2" type="ORF">BAUR9175_02972</name>
</gene>
<dbReference type="InterPro" id="IPR005114">
    <property type="entry name" value="Helicase_assoc"/>
</dbReference>
<name>A0A2H1K080_BREAU</name>